<comment type="caution">
    <text evidence="3">The sequence shown here is derived from an EMBL/GenBank/DDBJ whole genome shotgun (WGS) entry which is preliminary data.</text>
</comment>
<dbReference type="InterPro" id="IPR030678">
    <property type="entry name" value="Peptide/Ni-bd"/>
</dbReference>
<evidence type="ECO:0000313" key="4">
    <source>
        <dbReference type="Proteomes" id="UP001501637"/>
    </source>
</evidence>
<dbReference type="Gene3D" id="3.10.105.10">
    <property type="entry name" value="Dipeptide-binding Protein, Domain 3"/>
    <property type="match status" value="1"/>
</dbReference>
<dbReference type="PANTHER" id="PTHR30290">
    <property type="entry name" value="PERIPLASMIC BINDING COMPONENT OF ABC TRANSPORTER"/>
    <property type="match status" value="1"/>
</dbReference>
<evidence type="ECO:0000256" key="1">
    <source>
        <dbReference type="SAM" id="SignalP"/>
    </source>
</evidence>
<feature type="domain" description="Solute-binding protein family 5" evidence="2">
    <location>
        <begin position="82"/>
        <end position="418"/>
    </location>
</feature>
<proteinExistence type="predicted"/>
<dbReference type="EMBL" id="BAAAUG010000069">
    <property type="protein sequence ID" value="GAA3114483.1"/>
    <property type="molecule type" value="Genomic_DNA"/>
</dbReference>
<accession>A0ABP6MHS0</accession>
<organism evidence="3 4">
    <name type="scientific">Streptomyces rectiviolaceus</name>
    <dbReference type="NCBI Taxonomy" id="332591"/>
    <lineage>
        <taxon>Bacteria</taxon>
        <taxon>Bacillati</taxon>
        <taxon>Actinomycetota</taxon>
        <taxon>Actinomycetes</taxon>
        <taxon>Kitasatosporales</taxon>
        <taxon>Streptomycetaceae</taxon>
        <taxon>Streptomyces</taxon>
    </lineage>
</organism>
<feature type="chain" id="PRO_5046335854" evidence="1">
    <location>
        <begin position="26"/>
        <end position="498"/>
    </location>
</feature>
<keyword evidence="1" id="KW-0732">Signal</keyword>
<dbReference type="SUPFAM" id="SSF53850">
    <property type="entry name" value="Periplasmic binding protein-like II"/>
    <property type="match status" value="1"/>
</dbReference>
<dbReference type="Pfam" id="PF00496">
    <property type="entry name" value="SBP_bac_5"/>
    <property type="match status" value="1"/>
</dbReference>
<dbReference type="PANTHER" id="PTHR30290:SF65">
    <property type="entry name" value="MONOACYL PHOSPHATIDYLINOSITOL TETRAMANNOSIDE-BINDING PROTEIN LPQW-RELATED"/>
    <property type="match status" value="1"/>
</dbReference>
<dbReference type="InterPro" id="IPR039424">
    <property type="entry name" value="SBP_5"/>
</dbReference>
<reference evidence="4" key="1">
    <citation type="journal article" date="2019" name="Int. J. Syst. Evol. Microbiol.">
        <title>The Global Catalogue of Microorganisms (GCM) 10K type strain sequencing project: providing services to taxonomists for standard genome sequencing and annotation.</title>
        <authorList>
            <consortium name="The Broad Institute Genomics Platform"/>
            <consortium name="The Broad Institute Genome Sequencing Center for Infectious Disease"/>
            <person name="Wu L."/>
            <person name="Ma J."/>
        </authorList>
    </citation>
    <scope>NUCLEOTIDE SEQUENCE [LARGE SCALE GENOMIC DNA]</scope>
    <source>
        <strain evidence="4">JCM 9092</strain>
    </source>
</reference>
<dbReference type="PIRSF" id="PIRSF002741">
    <property type="entry name" value="MppA"/>
    <property type="match status" value="1"/>
</dbReference>
<keyword evidence="4" id="KW-1185">Reference proteome</keyword>
<sequence>MRLPARLLSASAVSAASVLLSGCFAATDSTSTGAGDGGKRIRVAMMQPPRSGLSPLSDDAFKLSRWSTAETLVRLDANGDARPALSTGWKQSGKTWTFTVRDGVTFHDGTKLTADAVVRSLSEATSASPKPRILDGVELTAKAHGDKVAVTTATEDPLVPQRLSSPQLSILAAKAYKGKTVSPVGTGTGPFELTGVKGTSSAALNRYDGYWGKKAKSPGIDVKFVPDGTARAAALRSGEADIAEAVPVSQASLLDEDQITEVPMPRTNTLYLNTGKGPFKSPAIRAAAREAIDAKSLVKGVYEGRADVADGLLGPALPWAADLRPSDAGRTKAGDPDGATITIGTFTDRAELPEVAATLQQQLQKAGFKVKLEVREYAAIESDALAGEFDAFILSRATILDSGDPAAYLYSDFGSEGSFNISRLNDAAVDKALAKASAAPAGEARRKAVIEAESAVLGTDAAVPMLHERVIQGDATSVVDAAHDPRERELVTAGTYVK</sequence>
<name>A0ABP6MHS0_9ACTN</name>
<dbReference type="CDD" id="cd08490">
    <property type="entry name" value="PBP2_NikA_DppA_OppA_like_3"/>
    <property type="match status" value="1"/>
</dbReference>
<evidence type="ECO:0000313" key="3">
    <source>
        <dbReference type="EMBL" id="GAA3114483.1"/>
    </source>
</evidence>
<dbReference type="Proteomes" id="UP001501637">
    <property type="component" value="Unassembled WGS sequence"/>
</dbReference>
<dbReference type="Gene3D" id="3.40.190.10">
    <property type="entry name" value="Periplasmic binding protein-like II"/>
    <property type="match status" value="1"/>
</dbReference>
<dbReference type="PROSITE" id="PS51257">
    <property type="entry name" value="PROKAR_LIPOPROTEIN"/>
    <property type="match status" value="1"/>
</dbReference>
<feature type="signal peptide" evidence="1">
    <location>
        <begin position="1"/>
        <end position="25"/>
    </location>
</feature>
<dbReference type="RefSeq" id="WP_344522426.1">
    <property type="nucleotide sequence ID" value="NZ_BAAAUG010000069.1"/>
</dbReference>
<dbReference type="InterPro" id="IPR000914">
    <property type="entry name" value="SBP_5_dom"/>
</dbReference>
<gene>
    <name evidence="3" type="ORF">GCM10010449_40870</name>
</gene>
<protein>
    <submittedName>
        <fullName evidence="3">ABC transporter substrate-binding protein</fullName>
    </submittedName>
</protein>
<evidence type="ECO:0000259" key="2">
    <source>
        <dbReference type="Pfam" id="PF00496"/>
    </source>
</evidence>